<sequence length="266" mass="29961">MNQASCVRFLHQKELEHVLTKIDDIRALDEIARFAPPGWSFRPVTCNGTSVCLLKEAGVLKRTHSCGSEHIIMRPTVVDVAKHLKCEANQRRTSKRRVAQTMERWFHQEFVKGLRQFGEFRVFIVTAKDITATRGRKGKVIEVVHTLELADRELVVTVLSSCASFPGPTETHQGIHIQQVKHFAFYAFETLRSRSDWFTVFESLEVGARIDVGVTMSGDVAQPFINEVTRIYEADFFAEWLAQPGTYVSSAVSTALAEVFIAATDS</sequence>
<accession>A0AB34KG29</accession>
<dbReference type="AlphaFoldDB" id="A0AB34KG29"/>
<keyword evidence="2" id="KW-1185">Reference proteome</keyword>
<name>A0AB34KG29_9PEZI</name>
<comment type="caution">
    <text evidence="1">The sequence shown here is derived from an EMBL/GenBank/DDBJ whole genome shotgun (WGS) entry which is preliminary data.</text>
</comment>
<proteinExistence type="predicted"/>
<organism evidence="1 2">
    <name type="scientific">Cladosporium halotolerans</name>
    <dbReference type="NCBI Taxonomy" id="1052096"/>
    <lineage>
        <taxon>Eukaryota</taxon>
        <taxon>Fungi</taxon>
        <taxon>Dikarya</taxon>
        <taxon>Ascomycota</taxon>
        <taxon>Pezizomycotina</taxon>
        <taxon>Dothideomycetes</taxon>
        <taxon>Dothideomycetidae</taxon>
        <taxon>Cladosporiales</taxon>
        <taxon>Cladosporiaceae</taxon>
        <taxon>Cladosporium</taxon>
    </lineage>
</organism>
<gene>
    <name evidence="1" type="ORF">WHR41_09193</name>
</gene>
<dbReference type="GeneID" id="96010635"/>
<dbReference type="EMBL" id="JAAQHG020000060">
    <property type="protein sequence ID" value="KAL1582198.1"/>
    <property type="molecule type" value="Genomic_DNA"/>
</dbReference>
<evidence type="ECO:0000313" key="2">
    <source>
        <dbReference type="Proteomes" id="UP000803884"/>
    </source>
</evidence>
<dbReference type="Proteomes" id="UP000803884">
    <property type="component" value="Unassembled WGS sequence"/>
</dbReference>
<evidence type="ECO:0000313" key="1">
    <source>
        <dbReference type="EMBL" id="KAL1582198.1"/>
    </source>
</evidence>
<dbReference type="RefSeq" id="XP_069225305.1">
    <property type="nucleotide sequence ID" value="XM_069377797.1"/>
</dbReference>
<protein>
    <submittedName>
        <fullName evidence="1">Uncharacterized protein</fullName>
    </submittedName>
</protein>
<reference evidence="1 2" key="1">
    <citation type="journal article" date="2020" name="Microbiol. Resour. Announc.">
        <title>Draft Genome Sequence of a Cladosporium Species Isolated from the Mesophotic Ascidian Didemnum maculosum.</title>
        <authorList>
            <person name="Gioti A."/>
            <person name="Siaperas R."/>
            <person name="Nikolaivits E."/>
            <person name="Le Goff G."/>
            <person name="Ouazzani J."/>
            <person name="Kotoulas G."/>
            <person name="Topakas E."/>
        </authorList>
    </citation>
    <scope>NUCLEOTIDE SEQUENCE [LARGE SCALE GENOMIC DNA]</scope>
    <source>
        <strain evidence="1 2">TM138-S3</strain>
    </source>
</reference>